<feature type="region of interest" description="Disordered" evidence="2">
    <location>
        <begin position="454"/>
        <end position="473"/>
    </location>
</feature>
<feature type="domain" description="PIPK" evidence="3">
    <location>
        <begin position="15"/>
        <end position="437"/>
    </location>
</feature>
<gene>
    <name evidence="4" type="ORF">FGO68_gene4955</name>
</gene>
<evidence type="ECO:0000259" key="3">
    <source>
        <dbReference type="PROSITE" id="PS51455"/>
    </source>
</evidence>
<protein>
    <recommendedName>
        <fullName evidence="3">PIPK domain-containing protein</fullName>
    </recommendedName>
</protein>
<keyword evidence="1" id="KW-0418">Kinase</keyword>
<dbReference type="Gene3D" id="3.30.810.10">
    <property type="entry name" value="2-Layer Sandwich"/>
    <property type="match status" value="1"/>
</dbReference>
<dbReference type="GO" id="GO:0005524">
    <property type="term" value="F:ATP binding"/>
    <property type="evidence" value="ECO:0007669"/>
    <property type="project" value="UniProtKB-UniRule"/>
</dbReference>
<keyword evidence="5" id="KW-1185">Reference proteome</keyword>
<dbReference type="InterPro" id="IPR027484">
    <property type="entry name" value="PInositol-4-P-5-kinase_N"/>
</dbReference>
<dbReference type="Pfam" id="PF01504">
    <property type="entry name" value="PIP5K"/>
    <property type="match status" value="1"/>
</dbReference>
<evidence type="ECO:0000313" key="4">
    <source>
        <dbReference type="EMBL" id="TNV86703.1"/>
    </source>
</evidence>
<dbReference type="Gene3D" id="3.30.800.10">
    <property type="entry name" value="Phosphatidylinositol Phosphate Kinase II Beta"/>
    <property type="match status" value="1"/>
</dbReference>
<sequence>MKAQGHIHKVQATTGASAGKSFIHIGHENWNLVLHMMLGIRQSVRNVMHEEHFEIIDEDFERKYVYELVAKKTYNMRLFTFLDFSPRVFHLIRTMFGISPDDYLKSIGPENLIGNLLMGNISSLQEQSSTGKSGSFFYYTADQNFMLKTISSTEFHHLRHIMKDYYEHLVTYPHSLITRFFGLHKIKYKNATLAGKVRIYFVIMANVFKTARDIHVRYDLKGSKQGRRTKKKPDDYVDSSVALKDLDFSDSREKIRVDPDIAKALIQQMEDDAHLFQRLNINDYSLLLGIHRFKSKEEATHIRRVSPNINQFIKNSFKFKDQISNAQQPLLKSLPSFGTQSTLNDKVLGHRQSLVQYSTSEIMRPPIPFYETHDGGILSSDGKCLYFIGIIDTLTLFGPKKQMEYTLKSLRYGNKTISCIPPHAYGERFISFMKTLFDTSLDSLGQDSKYLSSNGAQQLQDDDESLLSLADQE</sequence>
<evidence type="ECO:0000313" key="5">
    <source>
        <dbReference type="Proteomes" id="UP000785679"/>
    </source>
</evidence>
<keyword evidence="1" id="KW-0808">Transferase</keyword>
<dbReference type="SMART" id="SM00330">
    <property type="entry name" value="PIPKc"/>
    <property type="match status" value="1"/>
</dbReference>
<dbReference type="OrthoDB" id="2129491at2759"/>
<keyword evidence="1" id="KW-0067">ATP-binding</keyword>
<dbReference type="InterPro" id="IPR027483">
    <property type="entry name" value="PInositol-4-P-4/5-kinase_C_sf"/>
</dbReference>
<evidence type="ECO:0000256" key="1">
    <source>
        <dbReference type="PROSITE-ProRule" id="PRU00781"/>
    </source>
</evidence>
<evidence type="ECO:0000256" key="2">
    <source>
        <dbReference type="SAM" id="MobiDB-lite"/>
    </source>
</evidence>
<dbReference type="PANTHER" id="PTHR23086:SF8">
    <property type="entry name" value="PHOSPHATIDYLINOSITOL 5-PHOSPHATE 4-KINASE, ISOFORM A"/>
    <property type="match status" value="1"/>
</dbReference>
<keyword evidence="1" id="KW-0547">Nucleotide-binding</keyword>
<reference evidence="4" key="1">
    <citation type="submission" date="2019-06" db="EMBL/GenBank/DDBJ databases">
        <authorList>
            <person name="Zheng W."/>
        </authorList>
    </citation>
    <scope>NUCLEOTIDE SEQUENCE</scope>
    <source>
        <strain evidence="4">QDHG01</strain>
    </source>
</reference>
<dbReference type="CDD" id="cd00139">
    <property type="entry name" value="PIPKc"/>
    <property type="match status" value="1"/>
</dbReference>
<proteinExistence type="predicted"/>
<dbReference type="GO" id="GO:0046854">
    <property type="term" value="P:phosphatidylinositol phosphate biosynthetic process"/>
    <property type="evidence" value="ECO:0007669"/>
    <property type="project" value="TreeGrafter"/>
</dbReference>
<dbReference type="InterPro" id="IPR023610">
    <property type="entry name" value="PInositol-4/5-P-5/4-kinase"/>
</dbReference>
<dbReference type="GO" id="GO:0005886">
    <property type="term" value="C:plasma membrane"/>
    <property type="evidence" value="ECO:0007669"/>
    <property type="project" value="TreeGrafter"/>
</dbReference>
<dbReference type="PANTHER" id="PTHR23086">
    <property type="entry name" value="PHOSPHATIDYLINOSITOL-4-PHOSPHATE 5-KINASE"/>
    <property type="match status" value="1"/>
</dbReference>
<dbReference type="SUPFAM" id="SSF56104">
    <property type="entry name" value="SAICAR synthase-like"/>
    <property type="match status" value="1"/>
</dbReference>
<comment type="caution">
    <text evidence="4">The sequence shown here is derived from an EMBL/GenBank/DDBJ whole genome shotgun (WGS) entry which is preliminary data.</text>
</comment>
<dbReference type="EMBL" id="RRYP01000888">
    <property type="protein sequence ID" value="TNV86703.1"/>
    <property type="molecule type" value="Genomic_DNA"/>
</dbReference>
<dbReference type="PROSITE" id="PS51455">
    <property type="entry name" value="PIPK"/>
    <property type="match status" value="1"/>
</dbReference>
<dbReference type="AlphaFoldDB" id="A0A8J8T9X6"/>
<dbReference type="GO" id="GO:0016308">
    <property type="term" value="F:1-phosphatidylinositol-4-phosphate 5-kinase activity"/>
    <property type="evidence" value="ECO:0007669"/>
    <property type="project" value="TreeGrafter"/>
</dbReference>
<dbReference type="Proteomes" id="UP000785679">
    <property type="component" value="Unassembled WGS sequence"/>
</dbReference>
<dbReference type="InterPro" id="IPR002498">
    <property type="entry name" value="PInositol-4-P-4/5-kinase_core"/>
</dbReference>
<accession>A0A8J8T9X6</accession>
<organism evidence="4 5">
    <name type="scientific">Halteria grandinella</name>
    <dbReference type="NCBI Taxonomy" id="5974"/>
    <lineage>
        <taxon>Eukaryota</taxon>
        <taxon>Sar</taxon>
        <taxon>Alveolata</taxon>
        <taxon>Ciliophora</taxon>
        <taxon>Intramacronucleata</taxon>
        <taxon>Spirotrichea</taxon>
        <taxon>Stichotrichia</taxon>
        <taxon>Sporadotrichida</taxon>
        <taxon>Halteriidae</taxon>
        <taxon>Halteria</taxon>
    </lineage>
</organism>
<name>A0A8J8T9X6_HALGN</name>